<gene>
    <name evidence="3" type="ORF">UFOPK1740_00900</name>
</gene>
<organism evidence="3">
    <name type="scientific">freshwater metagenome</name>
    <dbReference type="NCBI Taxonomy" id="449393"/>
    <lineage>
        <taxon>unclassified sequences</taxon>
        <taxon>metagenomes</taxon>
        <taxon>ecological metagenomes</taxon>
    </lineage>
</organism>
<dbReference type="AlphaFoldDB" id="A0A6J6F0S2"/>
<reference evidence="3" key="1">
    <citation type="submission" date="2020-05" db="EMBL/GenBank/DDBJ databases">
        <authorList>
            <person name="Chiriac C."/>
            <person name="Salcher M."/>
            <person name="Ghai R."/>
            <person name="Kavagutti S V."/>
        </authorList>
    </citation>
    <scope>NUCLEOTIDE SEQUENCE</scope>
</reference>
<evidence type="ECO:0000256" key="2">
    <source>
        <dbReference type="SAM" id="Phobius"/>
    </source>
</evidence>
<dbReference type="PANTHER" id="PTHR37313">
    <property type="entry name" value="UPF0749 PROTEIN RV1825"/>
    <property type="match status" value="1"/>
</dbReference>
<keyword evidence="2" id="KW-0472">Membrane</keyword>
<proteinExistence type="predicted"/>
<keyword evidence="2" id="KW-0812">Transmembrane</keyword>
<dbReference type="PANTHER" id="PTHR37313:SF2">
    <property type="entry name" value="UPF0749 PROTEIN YLXX"/>
    <property type="match status" value="1"/>
</dbReference>
<dbReference type="Gene3D" id="3.30.70.1880">
    <property type="entry name" value="Protein of unknown function DUF881"/>
    <property type="match status" value="1"/>
</dbReference>
<protein>
    <submittedName>
        <fullName evidence="3">Unannotated protein</fullName>
    </submittedName>
</protein>
<keyword evidence="1" id="KW-0175">Coiled coil</keyword>
<dbReference type="GO" id="GO:0005886">
    <property type="term" value="C:plasma membrane"/>
    <property type="evidence" value="ECO:0007669"/>
    <property type="project" value="TreeGrafter"/>
</dbReference>
<evidence type="ECO:0000256" key="1">
    <source>
        <dbReference type="SAM" id="Coils"/>
    </source>
</evidence>
<name>A0A6J6F0S2_9ZZZZ</name>
<dbReference type="InterPro" id="IPR010273">
    <property type="entry name" value="DUF881"/>
</dbReference>
<dbReference type="Pfam" id="PF05949">
    <property type="entry name" value="DUF881"/>
    <property type="match status" value="1"/>
</dbReference>
<evidence type="ECO:0000313" key="3">
    <source>
        <dbReference type="EMBL" id="CAB4580573.1"/>
    </source>
</evidence>
<feature type="coiled-coil region" evidence="1">
    <location>
        <begin position="52"/>
        <end position="79"/>
    </location>
</feature>
<accession>A0A6J6F0S2</accession>
<keyword evidence="2" id="KW-1133">Transmembrane helix</keyword>
<feature type="transmembrane region" description="Helical" evidence="2">
    <location>
        <begin position="21"/>
        <end position="38"/>
    </location>
</feature>
<dbReference type="EMBL" id="CAEZTU010000045">
    <property type="protein sequence ID" value="CAB4580573.1"/>
    <property type="molecule type" value="Genomic_DNA"/>
</dbReference>
<sequence length="237" mass="25647">MKKKIRVKTPKGLQTPLSRRYFAVILSVLLGVFISIAIKQNAQPELLTSVREDELVLILDDLSKQKDALEIELLNQTQILESLKSGSGDEARKAAQNRIDQLILLSGTAPVSGRGIQVLITGDVYSVNSFTILDTVQELRDAGAVAIEVNGVRVINSTYFTDTNEGISVNNTKIRSPYKLLALGDPETMSTALKIPGGMSETVTTSGGNVIITEFPELEITSSVPLTTPEYADSVID</sequence>